<dbReference type="Proteomes" id="UP001174909">
    <property type="component" value="Unassembled WGS sequence"/>
</dbReference>
<keyword evidence="7" id="KW-1185">Reference proteome</keyword>
<evidence type="ECO:0000313" key="7">
    <source>
        <dbReference type="Proteomes" id="UP001174909"/>
    </source>
</evidence>
<protein>
    <submittedName>
        <fullName evidence="6">Glycerol-3-phosphate transporter 2</fullName>
    </submittedName>
</protein>
<name>A0AA35TRQ5_GEOBA</name>
<keyword evidence="3 5" id="KW-1133">Transmembrane helix</keyword>
<dbReference type="Gene3D" id="1.20.1250.20">
    <property type="entry name" value="MFS general substrate transporter like domains"/>
    <property type="match status" value="1"/>
</dbReference>
<proteinExistence type="predicted"/>
<feature type="transmembrane region" description="Helical" evidence="5">
    <location>
        <begin position="20"/>
        <end position="42"/>
    </location>
</feature>
<evidence type="ECO:0000256" key="2">
    <source>
        <dbReference type="ARBA" id="ARBA00022692"/>
    </source>
</evidence>
<reference evidence="6" key="1">
    <citation type="submission" date="2023-03" db="EMBL/GenBank/DDBJ databases">
        <authorList>
            <person name="Steffen K."/>
            <person name="Cardenas P."/>
        </authorList>
    </citation>
    <scope>NUCLEOTIDE SEQUENCE</scope>
</reference>
<accession>A0AA35TRQ5</accession>
<evidence type="ECO:0000256" key="3">
    <source>
        <dbReference type="ARBA" id="ARBA00022989"/>
    </source>
</evidence>
<keyword evidence="4 5" id="KW-0472">Membrane</keyword>
<evidence type="ECO:0000256" key="5">
    <source>
        <dbReference type="SAM" id="Phobius"/>
    </source>
</evidence>
<dbReference type="PANTHER" id="PTHR43184:SF12">
    <property type="entry name" value="SUGAR PHOSPHATE EXCHANGER 3"/>
    <property type="match status" value="1"/>
</dbReference>
<organism evidence="6 7">
    <name type="scientific">Geodia barretti</name>
    <name type="common">Barrett's horny sponge</name>
    <dbReference type="NCBI Taxonomy" id="519541"/>
    <lineage>
        <taxon>Eukaryota</taxon>
        <taxon>Metazoa</taxon>
        <taxon>Porifera</taxon>
        <taxon>Demospongiae</taxon>
        <taxon>Heteroscleromorpha</taxon>
        <taxon>Tetractinellida</taxon>
        <taxon>Astrophorina</taxon>
        <taxon>Geodiidae</taxon>
        <taxon>Geodia</taxon>
    </lineage>
</organism>
<evidence type="ECO:0000313" key="6">
    <source>
        <dbReference type="EMBL" id="CAI8051846.1"/>
    </source>
</evidence>
<evidence type="ECO:0000256" key="4">
    <source>
        <dbReference type="ARBA" id="ARBA00023136"/>
    </source>
</evidence>
<dbReference type="EMBL" id="CASHTH010003969">
    <property type="protein sequence ID" value="CAI8051846.1"/>
    <property type="molecule type" value="Genomic_DNA"/>
</dbReference>
<keyword evidence="2 5" id="KW-0812">Transmembrane</keyword>
<comment type="caution">
    <text evidence="6">The sequence shown here is derived from an EMBL/GenBank/DDBJ whole genome shotgun (WGS) entry which is preliminary data.</text>
</comment>
<dbReference type="SUPFAM" id="SSF103473">
    <property type="entry name" value="MFS general substrate transporter"/>
    <property type="match status" value="1"/>
</dbReference>
<comment type="subcellular location">
    <subcellularLocation>
        <location evidence="1">Membrane</location>
        <topology evidence="1">Multi-pass membrane protein</topology>
    </subcellularLocation>
</comment>
<evidence type="ECO:0000256" key="1">
    <source>
        <dbReference type="ARBA" id="ARBA00004141"/>
    </source>
</evidence>
<dbReference type="GO" id="GO:0016020">
    <property type="term" value="C:membrane"/>
    <property type="evidence" value="ECO:0007669"/>
    <property type="project" value="UniProtKB-SubCell"/>
</dbReference>
<gene>
    <name evidence="6" type="ORF">GBAR_LOCUS28379</name>
</gene>
<sequence>MMYFAVPTLFVYRSVGHESYALTVCLVMLCGLFINGPYAVITTAVSNDLGTHKSLKDDTKAKATVGAIIDGIGSLGAACGPLITGWVSDEFGWDQAFFVLMTSCFLASLSLTRLLIKEVRYLYNRVSGRWRKYRYVPYRPPSLCHSLSPLSRYYY</sequence>
<feature type="transmembrane region" description="Helical" evidence="5">
    <location>
        <begin position="63"/>
        <end position="84"/>
    </location>
</feature>
<dbReference type="InterPro" id="IPR036259">
    <property type="entry name" value="MFS_trans_sf"/>
</dbReference>
<feature type="transmembrane region" description="Helical" evidence="5">
    <location>
        <begin position="96"/>
        <end position="116"/>
    </location>
</feature>
<dbReference type="PANTHER" id="PTHR43184">
    <property type="entry name" value="MAJOR FACILITATOR SUPERFAMILY TRANSPORTER 16, ISOFORM B"/>
    <property type="match status" value="1"/>
</dbReference>
<dbReference type="AlphaFoldDB" id="A0AA35TRQ5"/>